<feature type="region of interest" description="Disordered" evidence="9">
    <location>
        <begin position="1"/>
        <end position="22"/>
    </location>
</feature>
<evidence type="ECO:0000256" key="7">
    <source>
        <dbReference type="ARBA" id="ARBA00022918"/>
    </source>
</evidence>
<dbReference type="GO" id="GO:0003676">
    <property type="term" value="F:nucleic acid binding"/>
    <property type="evidence" value="ECO:0007669"/>
    <property type="project" value="InterPro"/>
</dbReference>
<keyword evidence="8" id="KW-0175">Coiled coil</keyword>
<dbReference type="GO" id="GO:0006508">
    <property type="term" value="P:proteolysis"/>
    <property type="evidence" value="ECO:0007669"/>
    <property type="project" value="InterPro"/>
</dbReference>
<dbReference type="InterPro" id="IPR043128">
    <property type="entry name" value="Rev_trsase/Diguanyl_cyclase"/>
</dbReference>
<keyword evidence="6" id="KW-0378">Hydrolase</keyword>
<dbReference type="InterPro" id="IPR001995">
    <property type="entry name" value="Peptidase_A2_cat"/>
</dbReference>
<dbReference type="Pfam" id="PF00078">
    <property type="entry name" value="RVT_1"/>
    <property type="match status" value="1"/>
</dbReference>
<dbReference type="Gene3D" id="3.30.70.270">
    <property type="match status" value="2"/>
</dbReference>
<dbReference type="InterPro" id="IPR000477">
    <property type="entry name" value="RT_dom"/>
</dbReference>
<dbReference type="Gene3D" id="3.30.420.10">
    <property type="entry name" value="Ribonuclease H-like superfamily/Ribonuclease H"/>
    <property type="match status" value="1"/>
</dbReference>
<sequence>MEPKIKGPVKHSPPMTTTRMDPKNITFDNIQTITAEIEPPPVENPVVEDLIGAVGGIETTVEPLKSPVNRNIAEERIIVDARTPQRTQQQEQSEELVNILNQESEKKRKRAMEEKNRKLAQQQQERQNAEDKQQKEEAEYMRAQQKQRDRVFRRKQQEERVAADKKKKSEMAKAVLDKKKKEEEVKKQKALDERNKRIEERRQRTEYFEKCKQDRRMEEEQEKQRIKLEDLERQRDLRKLNDLRETREFEENRRKHRQGLEMYKKAEEQEREYKEAIKKQEATGATLKSIYRNPNAARHQACNIDFENDTMDEDDDSQVSQNIHEEGTIQNESVTHNSSPNESIDEELIEKISLLNSKLKNENDQKTRYEKIKEEKLQQDRLFERIERKDKKRYIGYYETLDRETQIEVEKMMHLNNFNWNNIYSTQLKNYIDEAIRYVNFSRFEKKSKENASRNSTIPQSKQLRRKTKVFVNQSYRGRNYMTSNSEETEEDEPIVRPPTSRRSTSQRASILHDYQGIEDGSLLQTIRENRRRSRDDEESTEQRLKKQTYDELAEILEMMDSSRNFEEFYDQLSENLNVQRDGRRNVLEKDICFYEFTDETISSFLTYLKKYHRYAIVNFVPQEYKFISVLVKLVKKGILGECADTLQLDSITYMELLSSFFTLLDSKVIKVKSRKDKFNLMEKIENEEISHLVNRVRNNYKYAFPEKNIETDPVAVTKLMEFLPKDIKKELERDLILKSGYDGKKPTFSQTIRVLEALVKLIPSNEYAYASTYAQGESPAGILSKKAVEKKLPIKFDFNKKKDRAINFDGSRTKFKPAIVKVIPKILDSPIDDNESIDIFLSKLFNVSEQDIKNQIDREPEIIIENENLINQSVNDCTKFNKTNKFINCSEVQGKNNDNSLNINLTLKAELFDKLKDQNKFNNEVIARFSDLIDNSSIKFAEYNNKIREISLKFFNLFYNVFKFQNECIEWVNDILNSEQFNYDILTNEIFKAFIESLHVPKFTNIQISDLYGVFSKIFDPFFCKQLFFNYFGEFNNISDKISSIYNIQELNTDGESVLKCKDNCVIPNLDSGNNLVNTKLEKLNILNNKELPNIDNNNIGMKNEIVQLNTSEDLERIIGVGSREDIGLYRAKALSRKAIEAATKIKYPEIFKVFVTINNKTAIGILDSGASASIITQEGAEFFNIKVKNIEKGIFSSVGIGGKVDIEGISGVSVALHDLQFPTHSFRVINTGNPDYFITLGSDFLKNIKLIINCAHKSVGRQIAPNVFWELLVNVDNSSCRRRIVNLPIYLQHDLKPSEGQETITDFNIILPDVNIIKNFNCKCSNETINKLNNFVYFSADKLPSKNLVEDNNVNNDIFDELLIDNVMTNIHCPQFSISNPSLIPNIVIPRGIVIGKITSPLCKVNGANLPIRLNNNLGVDDFNIDNEQHISNYNKIKLENKETLHKDKIHELNYVKNVEILYSICNTIKPEEARYDFRPPEEKECNREDEEDLPTVDYWTRDTLNEVTKIESKDEKERQEIQDLLFEFKEVFSEGEFFDAATLPELTVELTDEVPIFVPQFKLSPPMEAAVQEQIDELIKHKLVEPSTSRYNFPVLPVRKRVIPGQSPPKIRVVLDLRLLNQKAIKFEFPLPDISIVLQTIGGFSLYTSMDLANSFWQCPLSENSRDYMSFSSGKGRYRLTRSPQGFINTAAHFQSCMGQVFGELLFPMSLPVKTVVNGEEHVEMVSRTRFLAYIDDLVCVAETFEIMKTILRLALEKVRKYNLKLKLKKCVFNAEKIDLLGHEISPKGIRKQPRYVEKVMEVELPKTVADLLRFMGMANWVSKFVKDFSEVARPLILLQKTDKVSMKQTIEWNPERLESFRRIKELICEDITLAYPLPEETNGPLHLFCDSSQFCIGSYIGQYQEVINEKGEKIKEMRVIGNYSCPLDKAERFYNTREKELCSIRHSLRHFRPYIIGKKIFIWTDHRSLCYMHSMKLINARLYRTAQEMECYDYTICYIPGRENNYADLLSRIGYDEMIKNATKLEEEKLPEGLTVKLIPGGGDSMVHCLSLQELEWKKEEKTVSKFIEHTEDDIDKLRQELWKHISENPGHYGINFTPEKRKGFQVYRSKDYPLTDEFLQCFANKKRCIVELYFSNTKPIVFKPFTDVKNDRIVRIQLKGIDHFNLLLPISEVIDPVQDCMFYDQVKDITPINKELITVQDGLNRNFSNKPENCNYSIPIECYALNNCDVPIKQTDSSNQIIQSSNDLKFQCKHYGENISVGYITFGLKNGISVCALYDSCASLSMISASLAQYLEEQGLLIYDAKENISLIGMGGIKVQVSVQYVFASANITSSWSIPNTRWAVMDDDKLPACVIIGFDFLAQNNINLDFHHMKICSPNGHSKQLGRSAELLPEIRNMGNGAAEVIILTKNKFSNEITVFESNIPEEKISIPKQFQEHFEIDLKNLLNWQKDVNQEFYSNKKTFNYDVNDIPVDKLNPHKFVKFQNNIQEINKENVDNNLLIKEIKEKIHGLLNLKELEIYSKLPLFLRNICETMEMEFKELLKNLSTKLEDDWNDKPVNLMLDISSNSIRLLPIKINWDLVRKVKFIDGAKANNLKIYDNPDHIVRFMDKIEVVPDLDFIKKGNIMYQLPEEESCEDSEEVLEEGDTQEKKMEINNPELIVLWNNFNNPRKGQNISRDKLIKDVYDIPDVSITDGRNFINEQFNITQRTLNMDPDEIDAIKKIQEKSEDIRLLRQKIENEDFSDWKNPKLRKYYSSRKKFYINSDILVWHRPYDNKILPVVNDNYMLSVIIVAHIQAHKGARKLEMEIKNSYFCPGIVNKTKDVTSSCFLCQINKVHGTRNHERNPPKHITAENSLDLCYGDITFLERSGGNIGIFNIVDVASRKVFSVPIKNRLASTLIKAFDEKIKPLLYGGHISLLRLDNAREHHSKEFIDYFKDQGTKIIYGIPNKSSSGGMIERFNATLKEKLKMKPRNINNKDWTKYHHVAVEDYNNTYHESTGQTPNRRFVDRFPDTSPTFRPNTEQKKKLINEFPIISYFKNGDKVLFQIPRVGRLNVDALQPYYEGPYTIKKITVPNKCFIIQNDSNKDIEKRADHDQLRKFKIPPKYLQNLPIFQELMMPYHPKYLPPNRELAEKTSVAVTKNLLSTPGEETNSISPKTTSMPTKTFGGLSEAPMWEIMEIPKPNTDSERESTETDSDSNINESLTRGIQTRSKRKLSLENKKKLFKELDEKKSSVKPPSKLKAKIDTIHRNIKDKKNSSFIQKKGHNLCTSTGTESAIEEEKEESDLHSKLIHQNLNIHNKNNKIKNKRKNLKLLPYRKSVKDNHEISSISVNSDNDNTNPITSIPEVHNYTEIDENIKTYKPNIFPIINDENSIGRDEIFTPLSKYRFSTPVSTNYSVTPPPIQIPDIPSIKKYNWDSLNELNDTQLREILSPNPLPEDHPFIGADRVSRKLDFEGHGGGWVDNSFKIIDLTPLRKKLINTTLTRLSKSNANKKINRNTFTIKTHQMRTRLDLICYSLDMRLGYYEQLPMK</sequence>
<dbReference type="PROSITE" id="PS50175">
    <property type="entry name" value="ASP_PROT_RETROV"/>
    <property type="match status" value="1"/>
</dbReference>
<protein>
    <recommendedName>
        <fullName evidence="1">RNA-directed DNA polymerase</fullName>
        <ecNumber evidence="1">2.7.7.49</ecNumber>
    </recommendedName>
</protein>
<dbReference type="EC" id="2.7.7.49" evidence="1"/>
<keyword evidence="7" id="KW-0695">RNA-directed DNA polymerase</keyword>
<gene>
    <name evidence="13" type="ORF">TOA249_LOCUS26868</name>
</gene>
<dbReference type="InterPro" id="IPR041373">
    <property type="entry name" value="RT_RNaseH"/>
</dbReference>
<feature type="compositionally biased region" description="Polar residues" evidence="9">
    <location>
        <begin position="3154"/>
        <end position="3171"/>
    </location>
</feature>
<evidence type="ECO:0000259" key="12">
    <source>
        <dbReference type="PROSITE" id="PS50994"/>
    </source>
</evidence>
<dbReference type="GO" id="GO:0004519">
    <property type="term" value="F:endonuclease activity"/>
    <property type="evidence" value="ECO:0007669"/>
    <property type="project" value="UniProtKB-KW"/>
</dbReference>
<dbReference type="Pfam" id="PF17921">
    <property type="entry name" value="Integrase_H2C2"/>
    <property type="match status" value="1"/>
</dbReference>
<evidence type="ECO:0000259" key="10">
    <source>
        <dbReference type="PROSITE" id="PS50175"/>
    </source>
</evidence>
<dbReference type="PROSITE" id="PS50878">
    <property type="entry name" value="RT_POL"/>
    <property type="match status" value="1"/>
</dbReference>
<feature type="compositionally biased region" description="Basic and acidic residues" evidence="9">
    <location>
        <begin position="103"/>
        <end position="117"/>
    </location>
</feature>
<dbReference type="InterPro" id="IPR043502">
    <property type="entry name" value="DNA/RNA_pol_sf"/>
</dbReference>
<dbReference type="Proteomes" id="UP000663838">
    <property type="component" value="Unassembled WGS sequence"/>
</dbReference>
<keyword evidence="3" id="KW-0548">Nucleotidyltransferase</keyword>
<comment type="caution">
    <text evidence="13">The sequence shown here is derived from an EMBL/GenBank/DDBJ whole genome shotgun (WGS) entry which is preliminary data.</text>
</comment>
<dbReference type="EMBL" id="CAJOBS010003262">
    <property type="protein sequence ID" value="CAF4850856.1"/>
    <property type="molecule type" value="Genomic_DNA"/>
</dbReference>
<dbReference type="InterPro" id="IPR001584">
    <property type="entry name" value="Integrase_cat-core"/>
</dbReference>
<feature type="region of interest" description="Disordered" evidence="9">
    <location>
        <begin position="475"/>
        <end position="509"/>
    </location>
</feature>
<accession>A0A821S148</accession>
<dbReference type="InterPro" id="IPR012337">
    <property type="entry name" value="RNaseH-like_sf"/>
</dbReference>
<feature type="coiled-coil region" evidence="8">
    <location>
        <begin position="345"/>
        <end position="389"/>
    </location>
</feature>
<proteinExistence type="predicted"/>
<feature type="compositionally biased region" description="Polar residues" evidence="9">
    <location>
        <begin position="3207"/>
        <end position="3218"/>
    </location>
</feature>
<evidence type="ECO:0000256" key="4">
    <source>
        <dbReference type="ARBA" id="ARBA00022722"/>
    </source>
</evidence>
<dbReference type="InterPro" id="IPR001969">
    <property type="entry name" value="Aspartic_peptidase_AS"/>
</dbReference>
<dbReference type="PROSITE" id="PS00141">
    <property type="entry name" value="ASP_PROTEASE"/>
    <property type="match status" value="1"/>
</dbReference>
<feature type="compositionally biased region" description="Polar residues" evidence="9">
    <location>
        <begin position="3002"/>
        <end position="3011"/>
    </location>
</feature>
<feature type="domain" description="Peptidase A2" evidence="10">
    <location>
        <begin position="1164"/>
        <end position="1246"/>
    </location>
</feature>
<dbReference type="CDD" id="cd22744">
    <property type="entry name" value="OTU"/>
    <property type="match status" value="1"/>
</dbReference>
<dbReference type="CDD" id="cd09274">
    <property type="entry name" value="RNase_HI_RT_Ty3"/>
    <property type="match status" value="1"/>
</dbReference>
<evidence type="ECO:0000256" key="1">
    <source>
        <dbReference type="ARBA" id="ARBA00012493"/>
    </source>
</evidence>
<feature type="region of interest" description="Disordered" evidence="9">
    <location>
        <begin position="3189"/>
        <end position="3224"/>
    </location>
</feature>
<dbReference type="GO" id="GO:0015074">
    <property type="term" value="P:DNA integration"/>
    <property type="evidence" value="ECO:0007669"/>
    <property type="project" value="InterPro"/>
</dbReference>
<dbReference type="InterPro" id="IPR021109">
    <property type="entry name" value="Peptidase_aspartic_dom_sf"/>
</dbReference>
<name>A0A821S148_9BILA</name>
<dbReference type="CDD" id="cd00303">
    <property type="entry name" value="retropepsin_like"/>
    <property type="match status" value="1"/>
</dbReference>
<reference evidence="13" key="1">
    <citation type="submission" date="2021-02" db="EMBL/GenBank/DDBJ databases">
        <authorList>
            <person name="Nowell W R."/>
        </authorList>
    </citation>
    <scope>NUCLEOTIDE SEQUENCE</scope>
</reference>
<dbReference type="SUPFAM" id="SSF53098">
    <property type="entry name" value="Ribonuclease H-like"/>
    <property type="match status" value="1"/>
</dbReference>
<dbReference type="InterPro" id="IPR036397">
    <property type="entry name" value="RNaseH_sf"/>
</dbReference>
<evidence type="ECO:0000256" key="2">
    <source>
        <dbReference type="ARBA" id="ARBA00022679"/>
    </source>
</evidence>
<organism evidence="13 14">
    <name type="scientific">Rotaria socialis</name>
    <dbReference type="NCBI Taxonomy" id="392032"/>
    <lineage>
        <taxon>Eukaryota</taxon>
        <taxon>Metazoa</taxon>
        <taxon>Spiralia</taxon>
        <taxon>Gnathifera</taxon>
        <taxon>Rotifera</taxon>
        <taxon>Eurotatoria</taxon>
        <taxon>Bdelloidea</taxon>
        <taxon>Philodinida</taxon>
        <taxon>Philodinidae</taxon>
        <taxon>Rotaria</taxon>
    </lineage>
</organism>
<evidence type="ECO:0000259" key="11">
    <source>
        <dbReference type="PROSITE" id="PS50878"/>
    </source>
</evidence>
<keyword evidence="2" id="KW-0808">Transferase</keyword>
<dbReference type="InterPro" id="IPR050951">
    <property type="entry name" value="Retrovirus_Pol_polyprotein"/>
</dbReference>
<dbReference type="GO" id="GO:0004190">
    <property type="term" value="F:aspartic-type endopeptidase activity"/>
    <property type="evidence" value="ECO:0007669"/>
    <property type="project" value="InterPro"/>
</dbReference>
<feature type="region of interest" description="Disordered" evidence="9">
    <location>
        <begin position="100"/>
        <end position="191"/>
    </location>
</feature>
<evidence type="ECO:0000313" key="13">
    <source>
        <dbReference type="EMBL" id="CAF4850856.1"/>
    </source>
</evidence>
<feature type="region of interest" description="Disordered" evidence="9">
    <location>
        <begin position="3002"/>
        <end position="3027"/>
    </location>
</feature>
<dbReference type="Gene3D" id="2.40.70.10">
    <property type="entry name" value="Acid Proteases"/>
    <property type="match status" value="2"/>
</dbReference>
<evidence type="ECO:0000256" key="8">
    <source>
        <dbReference type="SAM" id="Coils"/>
    </source>
</evidence>
<dbReference type="GO" id="GO:0003964">
    <property type="term" value="F:RNA-directed DNA polymerase activity"/>
    <property type="evidence" value="ECO:0007669"/>
    <property type="project" value="UniProtKB-KW"/>
</dbReference>
<dbReference type="Gene3D" id="1.10.340.70">
    <property type="match status" value="1"/>
</dbReference>
<feature type="domain" description="Reverse transcriptase" evidence="11">
    <location>
        <begin position="1587"/>
        <end position="1788"/>
    </location>
</feature>
<evidence type="ECO:0000256" key="3">
    <source>
        <dbReference type="ARBA" id="ARBA00022695"/>
    </source>
</evidence>
<dbReference type="InterPro" id="IPR041588">
    <property type="entry name" value="Integrase_H2C2"/>
</dbReference>
<evidence type="ECO:0000256" key="5">
    <source>
        <dbReference type="ARBA" id="ARBA00022759"/>
    </source>
</evidence>
<dbReference type="SUPFAM" id="SSF50630">
    <property type="entry name" value="Acid proteases"/>
    <property type="match status" value="1"/>
</dbReference>
<evidence type="ECO:0000256" key="6">
    <source>
        <dbReference type="ARBA" id="ARBA00022801"/>
    </source>
</evidence>
<dbReference type="Pfam" id="PF08284">
    <property type="entry name" value="RVP_2"/>
    <property type="match status" value="1"/>
</dbReference>
<feature type="domain" description="Integrase catalytic" evidence="12">
    <location>
        <begin position="2849"/>
        <end position="3018"/>
    </location>
</feature>
<evidence type="ECO:0000256" key="9">
    <source>
        <dbReference type="SAM" id="MobiDB-lite"/>
    </source>
</evidence>
<dbReference type="PANTHER" id="PTHR37984">
    <property type="entry name" value="PROTEIN CBG26694"/>
    <property type="match status" value="1"/>
</dbReference>
<dbReference type="CDD" id="cd01647">
    <property type="entry name" value="RT_LTR"/>
    <property type="match status" value="1"/>
</dbReference>
<dbReference type="Gene3D" id="3.10.10.10">
    <property type="entry name" value="HIV Type 1 Reverse Transcriptase, subunit A, domain 1"/>
    <property type="match status" value="1"/>
</dbReference>
<evidence type="ECO:0000313" key="14">
    <source>
        <dbReference type="Proteomes" id="UP000663838"/>
    </source>
</evidence>
<dbReference type="PANTHER" id="PTHR37984:SF5">
    <property type="entry name" value="PROTEIN NYNRIN-LIKE"/>
    <property type="match status" value="1"/>
</dbReference>
<feature type="compositionally biased region" description="Basic and acidic residues" evidence="9">
    <location>
        <begin position="127"/>
        <end position="191"/>
    </location>
</feature>
<keyword evidence="4" id="KW-0540">Nuclease</keyword>
<dbReference type="PROSITE" id="PS50994">
    <property type="entry name" value="INTEGRASE"/>
    <property type="match status" value="1"/>
</dbReference>
<keyword evidence="5" id="KW-0255">Endonuclease</keyword>
<dbReference type="Pfam" id="PF17917">
    <property type="entry name" value="RT_RNaseH"/>
    <property type="match status" value="1"/>
</dbReference>
<feature type="compositionally biased region" description="Polar residues" evidence="9">
    <location>
        <begin position="475"/>
        <end position="486"/>
    </location>
</feature>
<dbReference type="SUPFAM" id="SSF56672">
    <property type="entry name" value="DNA/RNA polymerases"/>
    <property type="match status" value="1"/>
</dbReference>
<feature type="region of interest" description="Disordered" evidence="9">
    <location>
        <begin position="3154"/>
        <end position="3176"/>
    </location>
</feature>